<name>W6JUU0_9MICO</name>
<evidence type="ECO:0000313" key="4">
    <source>
        <dbReference type="EMBL" id="CCH73183.1"/>
    </source>
</evidence>
<dbReference type="SUPFAM" id="SSF51735">
    <property type="entry name" value="NAD(P)-binding Rossmann-fold domains"/>
    <property type="match status" value="1"/>
</dbReference>
<comment type="similarity">
    <text evidence="1 2">Belongs to the dTDP-4-dehydrorhamnose reductase family.</text>
</comment>
<dbReference type="GO" id="GO:0019305">
    <property type="term" value="P:dTDP-rhamnose biosynthetic process"/>
    <property type="evidence" value="ECO:0007669"/>
    <property type="project" value="UniProtKB-UniPathway"/>
</dbReference>
<keyword evidence="5" id="KW-1185">Reference proteome</keyword>
<protein>
    <recommendedName>
        <fullName evidence="2">dTDP-4-dehydrorhamnose reductase</fullName>
        <ecNumber evidence="2">1.1.1.133</ecNumber>
    </recommendedName>
</protein>
<proteinExistence type="inferred from homology"/>
<keyword evidence="2" id="KW-0521">NADP</keyword>
<dbReference type="InterPro" id="IPR036291">
    <property type="entry name" value="NAD(P)-bd_dom_sf"/>
</dbReference>
<dbReference type="InterPro" id="IPR029903">
    <property type="entry name" value="RmlD-like-bd"/>
</dbReference>
<dbReference type="EC" id="1.1.1.133" evidence="2"/>
<evidence type="ECO:0000256" key="2">
    <source>
        <dbReference type="RuleBase" id="RU364082"/>
    </source>
</evidence>
<sequence>MRWIVTGMTGTVAPVLADALRARGDEVVRWDRERVRVDHAPAVRAFVDATAPDGICHLAMVSPDWAAAMAGLCGQRGIPFLFTSSVSVFGPEQRGPLGIEITPTATDDYGRYKRDCEVAVAGANPAALIPRLGWQIGHARGSNNMVDHLVRAAGEGTVRASTDWFPSCAFLDDTAAALVDLLDRGDPGLFHLEGNPGLSYFEIVTQLARTHRLEAHVVATDDVVMDNRREDPRIHVRPITERLVS</sequence>
<comment type="caution">
    <text evidence="4">The sequence shown here is derived from an EMBL/GenBank/DDBJ whole genome shotgun (WGS) entry which is preliminary data.</text>
</comment>
<evidence type="ECO:0000313" key="5">
    <source>
        <dbReference type="Proteomes" id="UP000035763"/>
    </source>
</evidence>
<dbReference type="PANTHER" id="PTHR10491:SF4">
    <property type="entry name" value="METHIONINE ADENOSYLTRANSFERASE 2 SUBUNIT BETA"/>
    <property type="match status" value="1"/>
</dbReference>
<gene>
    <name evidence="4" type="ORF">BN11_240019</name>
</gene>
<comment type="function">
    <text evidence="2">Catalyzes the reduction of dTDP-6-deoxy-L-lyxo-4-hexulose to yield dTDP-L-rhamnose.</text>
</comment>
<keyword evidence="2" id="KW-0560">Oxidoreductase</keyword>
<dbReference type="PANTHER" id="PTHR10491">
    <property type="entry name" value="DTDP-4-DEHYDRORHAMNOSE REDUCTASE"/>
    <property type="match status" value="1"/>
</dbReference>
<comment type="pathway">
    <text evidence="2">Carbohydrate biosynthesis; dTDP-L-rhamnose biosynthesis.</text>
</comment>
<evidence type="ECO:0000259" key="3">
    <source>
        <dbReference type="Pfam" id="PF04321"/>
    </source>
</evidence>
<dbReference type="AlphaFoldDB" id="W6JUU0"/>
<dbReference type="Gene3D" id="3.40.50.720">
    <property type="entry name" value="NAD(P)-binding Rossmann-like Domain"/>
    <property type="match status" value="1"/>
</dbReference>
<dbReference type="UniPathway" id="UPA00124"/>
<dbReference type="InterPro" id="IPR005913">
    <property type="entry name" value="dTDP_dehydrorham_reduct"/>
</dbReference>
<dbReference type="Proteomes" id="UP000035763">
    <property type="component" value="Unassembled WGS sequence"/>
</dbReference>
<dbReference type="OrthoDB" id="9803892at2"/>
<accession>W6JUU0</accession>
<dbReference type="GO" id="GO:0008831">
    <property type="term" value="F:dTDP-4-dehydrorhamnose reductase activity"/>
    <property type="evidence" value="ECO:0007669"/>
    <property type="project" value="UniProtKB-EC"/>
</dbReference>
<evidence type="ECO:0000256" key="1">
    <source>
        <dbReference type="ARBA" id="ARBA00010944"/>
    </source>
</evidence>
<organism evidence="4 5">
    <name type="scientific">Nostocoides australiense Ben110</name>
    <dbReference type="NCBI Taxonomy" id="1193182"/>
    <lineage>
        <taxon>Bacteria</taxon>
        <taxon>Bacillati</taxon>
        <taxon>Actinomycetota</taxon>
        <taxon>Actinomycetes</taxon>
        <taxon>Micrococcales</taxon>
        <taxon>Intrasporangiaceae</taxon>
        <taxon>Nostocoides</taxon>
    </lineage>
</organism>
<dbReference type="EMBL" id="CAJA01000157">
    <property type="protein sequence ID" value="CCH73183.1"/>
    <property type="molecule type" value="Genomic_DNA"/>
</dbReference>
<feature type="domain" description="RmlD-like substrate binding" evidence="3">
    <location>
        <begin position="66"/>
        <end position="218"/>
    </location>
</feature>
<dbReference type="Pfam" id="PF04321">
    <property type="entry name" value="RmlD_sub_bind"/>
    <property type="match status" value="1"/>
</dbReference>
<reference evidence="4 5" key="1">
    <citation type="journal article" date="2013" name="ISME J.">
        <title>A metabolic model for members of the genus Tetrasphaera involved in enhanced biological phosphorus removal.</title>
        <authorList>
            <person name="Kristiansen R."/>
            <person name="Nguyen H.T.T."/>
            <person name="Saunders A.M."/>
            <person name="Nielsen J.L."/>
            <person name="Wimmer R."/>
            <person name="Le V.Q."/>
            <person name="McIlroy S.J."/>
            <person name="Petrovski S."/>
            <person name="Seviour R.J."/>
            <person name="Calteau A."/>
            <person name="Nielsen K.L."/>
            <person name="Nielsen P.H."/>
        </authorList>
    </citation>
    <scope>NUCLEOTIDE SEQUENCE [LARGE SCALE GENOMIC DNA]</scope>
    <source>
        <strain evidence="4 5">Ben110</strain>
    </source>
</reference>
<dbReference type="STRING" id="1193182.BN11_240019"/>